<keyword evidence="1" id="KW-1133">Transmembrane helix</keyword>
<reference evidence="2 3" key="1">
    <citation type="submission" date="2014-03" db="EMBL/GenBank/DDBJ databases">
        <title>Genome sequence of Clostridium litorale W6, DSM 5388.</title>
        <authorList>
            <person name="Poehlein A."/>
            <person name="Jagirdar A."/>
            <person name="Khonsari B."/>
            <person name="Chibani C.M."/>
            <person name="Gutierrez Gutierrez D.A."/>
            <person name="Davydova E."/>
            <person name="Alghaithi H.S."/>
            <person name="Nair K.P."/>
            <person name="Dhamotharan K."/>
            <person name="Chandran L."/>
            <person name="G W."/>
            <person name="Daniel R."/>
        </authorList>
    </citation>
    <scope>NUCLEOTIDE SEQUENCE [LARGE SCALE GENOMIC DNA]</scope>
    <source>
        <strain evidence="2 3">W6</strain>
    </source>
</reference>
<feature type="transmembrane region" description="Helical" evidence="1">
    <location>
        <begin position="138"/>
        <end position="161"/>
    </location>
</feature>
<dbReference type="PANTHER" id="PTHR36111:SF2">
    <property type="entry name" value="INNER MEMBRANE PROTEIN"/>
    <property type="match status" value="1"/>
</dbReference>
<feature type="transmembrane region" description="Helical" evidence="1">
    <location>
        <begin position="6"/>
        <end position="21"/>
    </location>
</feature>
<dbReference type="PANTHER" id="PTHR36111">
    <property type="entry name" value="INNER MEMBRANE PROTEIN-RELATED"/>
    <property type="match status" value="1"/>
</dbReference>
<feature type="transmembrane region" description="Helical" evidence="1">
    <location>
        <begin position="181"/>
        <end position="201"/>
    </location>
</feature>
<evidence type="ECO:0000313" key="3">
    <source>
        <dbReference type="Proteomes" id="UP000027946"/>
    </source>
</evidence>
<sequence>MLGTIVNVLSIVAGSALGISIRGKNTEKFSDTIIKGISLCVILIGMLGALEVTDVMLVIFSIALGGLAGELMDIDSALKRFGERMERRFAKKGGKIAEGFISCTLIYCVGAMAIVGSLESGLTGSHKTLFAKSVLDGISSIVFASTMGIGVMLSAVSVFIYQGAITLGAGFLKNILTDAVVADMSVVGSLLILGLGLNILGACKIKIANLLPAIIIPVIYHVGRGFF</sequence>
<evidence type="ECO:0000313" key="2">
    <source>
        <dbReference type="EMBL" id="KDR94081.1"/>
    </source>
</evidence>
<dbReference type="EMBL" id="JJMM01000026">
    <property type="protein sequence ID" value="KDR94081.1"/>
    <property type="molecule type" value="Genomic_DNA"/>
</dbReference>
<dbReference type="Pfam" id="PF04474">
    <property type="entry name" value="DUF554"/>
    <property type="match status" value="1"/>
</dbReference>
<feature type="transmembrane region" description="Helical" evidence="1">
    <location>
        <begin position="207"/>
        <end position="223"/>
    </location>
</feature>
<keyword evidence="1" id="KW-0812">Transmembrane</keyword>
<dbReference type="InterPro" id="IPR007563">
    <property type="entry name" value="DUF554"/>
</dbReference>
<gene>
    <name evidence="2" type="ORF">CLIT_23c03530</name>
</gene>
<name>A0A069RAL4_PEPLI</name>
<keyword evidence="1" id="KW-0472">Membrane</keyword>
<keyword evidence="3" id="KW-1185">Reference proteome</keyword>
<dbReference type="eggNOG" id="COG1811">
    <property type="taxonomic scope" value="Bacteria"/>
</dbReference>
<feature type="transmembrane region" description="Helical" evidence="1">
    <location>
        <begin position="99"/>
        <end position="118"/>
    </location>
</feature>
<organism evidence="2 3">
    <name type="scientific">Peptoclostridium litorale DSM 5388</name>
    <dbReference type="NCBI Taxonomy" id="1121324"/>
    <lineage>
        <taxon>Bacteria</taxon>
        <taxon>Bacillati</taxon>
        <taxon>Bacillota</taxon>
        <taxon>Clostridia</taxon>
        <taxon>Peptostreptococcales</taxon>
        <taxon>Peptoclostridiaceae</taxon>
        <taxon>Peptoclostridium</taxon>
    </lineage>
</organism>
<evidence type="ECO:0000256" key="1">
    <source>
        <dbReference type="SAM" id="Phobius"/>
    </source>
</evidence>
<comment type="caution">
    <text evidence="2">The sequence shown here is derived from an EMBL/GenBank/DDBJ whole genome shotgun (WGS) entry which is preliminary data.</text>
</comment>
<accession>A0A069RAL4</accession>
<dbReference type="STRING" id="1121324.CLIT_23c03530"/>
<evidence type="ECO:0008006" key="4">
    <source>
        <dbReference type="Google" id="ProtNLM"/>
    </source>
</evidence>
<protein>
    <recommendedName>
        <fullName evidence="4">Membrane protein YdfK</fullName>
    </recommendedName>
</protein>
<proteinExistence type="predicted"/>
<dbReference type="RefSeq" id="WP_187655958.1">
    <property type="nucleotide sequence ID" value="NZ_JJMM01000026.1"/>
</dbReference>
<dbReference type="AlphaFoldDB" id="A0A069RAL4"/>
<dbReference type="Proteomes" id="UP000027946">
    <property type="component" value="Unassembled WGS sequence"/>
</dbReference>